<evidence type="ECO:0000313" key="1">
    <source>
        <dbReference type="EMBL" id="KAA6358829.1"/>
    </source>
</evidence>
<sequence length="89" mass="10741">MPYPGKEDEFQTYREFKTWGGRRYMKFTPCSQNATGTDNAKKWVICTCYRGDTYCLWSQMYTSDLRELLKHRCAFENEDNLISSMRKRR</sequence>
<dbReference type="AlphaFoldDB" id="A0A5J4TLK1"/>
<proteinExistence type="predicted"/>
<dbReference type="Proteomes" id="UP000324800">
    <property type="component" value="Unassembled WGS sequence"/>
</dbReference>
<accession>A0A5J4TLK1</accession>
<reference evidence="1 2" key="1">
    <citation type="submission" date="2019-03" db="EMBL/GenBank/DDBJ databases">
        <title>Single cell metagenomics reveals metabolic interactions within the superorganism composed of flagellate Streblomastix strix and complex community of Bacteroidetes bacteria on its surface.</title>
        <authorList>
            <person name="Treitli S.C."/>
            <person name="Kolisko M."/>
            <person name="Husnik F."/>
            <person name="Keeling P."/>
            <person name="Hampl V."/>
        </authorList>
    </citation>
    <scope>NUCLEOTIDE SEQUENCE [LARGE SCALE GENOMIC DNA]</scope>
    <source>
        <strain evidence="1">ST1C</strain>
    </source>
</reference>
<evidence type="ECO:0000313" key="2">
    <source>
        <dbReference type="Proteomes" id="UP000324800"/>
    </source>
</evidence>
<gene>
    <name evidence="1" type="ORF">EZS28_045645</name>
</gene>
<comment type="caution">
    <text evidence="1">The sequence shown here is derived from an EMBL/GenBank/DDBJ whole genome shotgun (WGS) entry which is preliminary data.</text>
</comment>
<protein>
    <submittedName>
        <fullName evidence="1">Uncharacterized protein</fullName>
    </submittedName>
</protein>
<organism evidence="1 2">
    <name type="scientific">Streblomastix strix</name>
    <dbReference type="NCBI Taxonomy" id="222440"/>
    <lineage>
        <taxon>Eukaryota</taxon>
        <taxon>Metamonada</taxon>
        <taxon>Preaxostyla</taxon>
        <taxon>Oxymonadida</taxon>
        <taxon>Streblomastigidae</taxon>
        <taxon>Streblomastix</taxon>
    </lineage>
</organism>
<name>A0A5J4TLK1_9EUKA</name>
<dbReference type="EMBL" id="SNRW01029300">
    <property type="protein sequence ID" value="KAA6358829.1"/>
    <property type="molecule type" value="Genomic_DNA"/>
</dbReference>